<evidence type="ECO:0000313" key="2">
    <source>
        <dbReference type="EMBL" id="MQL74354.1"/>
    </source>
</evidence>
<dbReference type="AlphaFoldDB" id="A0A843TYF3"/>
<comment type="caution">
    <text evidence="2">The sequence shown here is derived from an EMBL/GenBank/DDBJ whole genome shotgun (WGS) entry which is preliminary data.</text>
</comment>
<feature type="compositionally biased region" description="Basic residues" evidence="1">
    <location>
        <begin position="89"/>
        <end position="102"/>
    </location>
</feature>
<name>A0A843TYF3_COLES</name>
<keyword evidence="3" id="KW-1185">Reference proteome</keyword>
<feature type="region of interest" description="Disordered" evidence="1">
    <location>
        <begin position="1"/>
        <end position="20"/>
    </location>
</feature>
<accession>A0A843TYF3</accession>
<proteinExistence type="predicted"/>
<feature type="compositionally biased region" description="Polar residues" evidence="1">
    <location>
        <begin position="107"/>
        <end position="120"/>
    </location>
</feature>
<feature type="region of interest" description="Disordered" evidence="1">
    <location>
        <begin position="56"/>
        <end position="120"/>
    </location>
</feature>
<sequence>MIGNSVRPLTSYPRPRSKPPCLVKVRQDTKYTIVTTIVWLDYGPTPGLSRWFRGHKERGSEKKDRLACIGKDSKRPRHPRPTTRALKMAQRRCPNHHFPLRSRVHDSSTPVARNTPSPGA</sequence>
<feature type="compositionally biased region" description="Basic and acidic residues" evidence="1">
    <location>
        <begin position="57"/>
        <end position="66"/>
    </location>
</feature>
<protein>
    <submittedName>
        <fullName evidence="2">Uncharacterized protein</fullName>
    </submittedName>
</protein>
<organism evidence="2 3">
    <name type="scientific">Colocasia esculenta</name>
    <name type="common">Wild taro</name>
    <name type="synonym">Arum esculentum</name>
    <dbReference type="NCBI Taxonomy" id="4460"/>
    <lineage>
        <taxon>Eukaryota</taxon>
        <taxon>Viridiplantae</taxon>
        <taxon>Streptophyta</taxon>
        <taxon>Embryophyta</taxon>
        <taxon>Tracheophyta</taxon>
        <taxon>Spermatophyta</taxon>
        <taxon>Magnoliopsida</taxon>
        <taxon>Liliopsida</taxon>
        <taxon>Araceae</taxon>
        <taxon>Aroideae</taxon>
        <taxon>Colocasieae</taxon>
        <taxon>Colocasia</taxon>
    </lineage>
</organism>
<dbReference type="Proteomes" id="UP000652761">
    <property type="component" value="Unassembled WGS sequence"/>
</dbReference>
<reference evidence="2" key="1">
    <citation type="submission" date="2017-07" db="EMBL/GenBank/DDBJ databases">
        <title>Taro Niue Genome Assembly and Annotation.</title>
        <authorList>
            <person name="Atibalentja N."/>
            <person name="Keating K."/>
            <person name="Fields C.J."/>
        </authorList>
    </citation>
    <scope>NUCLEOTIDE SEQUENCE</scope>
    <source>
        <strain evidence="2">Niue_2</strain>
        <tissue evidence="2">Leaf</tissue>
    </source>
</reference>
<gene>
    <name evidence="2" type="ORF">Taro_006696</name>
</gene>
<evidence type="ECO:0000256" key="1">
    <source>
        <dbReference type="SAM" id="MobiDB-lite"/>
    </source>
</evidence>
<evidence type="ECO:0000313" key="3">
    <source>
        <dbReference type="Proteomes" id="UP000652761"/>
    </source>
</evidence>
<dbReference type="EMBL" id="NMUH01000202">
    <property type="protein sequence ID" value="MQL74354.1"/>
    <property type="molecule type" value="Genomic_DNA"/>
</dbReference>